<name>A0ABP8C2G8_9FLAO</name>
<dbReference type="InterPro" id="IPR013783">
    <property type="entry name" value="Ig-like_fold"/>
</dbReference>
<comment type="subcellular location">
    <subcellularLocation>
        <location evidence="1">Cytoplasm</location>
    </subcellularLocation>
</comment>
<evidence type="ECO:0000259" key="3">
    <source>
        <dbReference type="Pfam" id="PF15780"/>
    </source>
</evidence>
<evidence type="ECO:0000313" key="4">
    <source>
        <dbReference type="EMBL" id="GAA4232553.1"/>
    </source>
</evidence>
<proteinExistence type="predicted"/>
<sequence>MKKSIYFLFFAIIFSCNNSIEPIDPSFYVKEPEPTQVKITVEGLESINYESVSALTIDFNNEISTDGIFENPYIDNGVENLPVLFVQDEDVLFGYFPHTLKTNKVTIDDILLFYFLTYPEIAIQGIEESVVLSGIKVSEDYNEMKKLVVSSLSNNLSPVDNPEFVKLIKSTSVVIKESFTSKNKDVKAEAFKFTYDREGNISWLNEISLYAAFGVSIKNETTGKTVLKSTMLKSKSLVFSPVSIISWAYDEFFTDNNEVKVESFKLKDDGAYNISFSNGNGVDSELNNIIAEKNNANLAANMVGYILPFSLKTLKLEKNCTDATTQVMADVYTKASQLAIKREIPETSALIGILIGLSESATKAFSQCLSATSNSKLYLKLLGSTATKYLSTVEDVSTLVLFLRDYLASEISGEEKRNFYNGVSFGHLKQDEEQAEVKFEGDSETEHVYTKKIEELTRSYDVDNGIIETLFTQIDEWSKPSNLPFTPEITSGDAKISDNGFNNGSHIYTNTEGVLNVKMEMGTEESVVKIKPNFTSTVIKDVLITLTPPSTIALYGNMVFEDIRVNTTKGETLTITNNSDEILNISSINLPDGYTSTWEYKPIQPKESQTIIVVFEPTEAKNYNGTIQVVNNIDDVNNTIDVTGEGTDDTITLEGNLDFGNVVVNPETPPTRTLFISNYNLNKSINVEAFPNLPEGFTATGWVNGGVLSPSMKKEIIITFNPTIAKSYGNTTLNILNDVDEINNKIQLSGTGINETISIEGIWFGESTITECKPARSDSVNPNCEMHSVLNERDVEFLEGATGFCPADVVCGSVEFSFYTNSESIYRNKLEFDGTTLTIDVRTNSSGSYFNGRVYKYTGTLNEDGTKFEGTYTMDMPGGIWGGYTEGTMTYTRK</sequence>
<gene>
    <name evidence="4" type="ORF">GCM10022291_07610</name>
</gene>
<comment type="caution">
    <text evidence="4">The sequence shown here is derived from an EMBL/GenBank/DDBJ whole genome shotgun (WGS) entry which is preliminary data.</text>
</comment>
<keyword evidence="2" id="KW-0963">Cytoplasm</keyword>
<dbReference type="Pfam" id="PF15780">
    <property type="entry name" value="ASH"/>
    <property type="match status" value="1"/>
</dbReference>
<evidence type="ECO:0000256" key="2">
    <source>
        <dbReference type="ARBA" id="ARBA00022490"/>
    </source>
</evidence>
<feature type="domain" description="Abnormal spindle-like microcephaly-associated protein ASH" evidence="3">
    <location>
        <begin position="558"/>
        <end position="632"/>
    </location>
</feature>
<accession>A0ABP8C2G8</accession>
<dbReference type="EMBL" id="BAABCA010000001">
    <property type="protein sequence ID" value="GAA4232553.1"/>
    <property type="molecule type" value="Genomic_DNA"/>
</dbReference>
<protein>
    <recommendedName>
        <fullName evidence="3">Abnormal spindle-like microcephaly-associated protein ASH domain-containing protein</fullName>
    </recommendedName>
</protein>
<organism evidence="4 5">
    <name type="scientific">Postechiella marina</name>
    <dbReference type="NCBI Taxonomy" id="943941"/>
    <lineage>
        <taxon>Bacteria</taxon>
        <taxon>Pseudomonadati</taxon>
        <taxon>Bacteroidota</taxon>
        <taxon>Flavobacteriia</taxon>
        <taxon>Flavobacteriales</taxon>
        <taxon>Flavobacteriaceae</taxon>
        <taxon>Postechiella</taxon>
    </lineage>
</organism>
<dbReference type="RefSeq" id="WP_344786735.1">
    <property type="nucleotide sequence ID" value="NZ_BAABCA010000001.1"/>
</dbReference>
<keyword evidence="5" id="KW-1185">Reference proteome</keyword>
<dbReference type="PROSITE" id="PS51257">
    <property type="entry name" value="PROKAR_LIPOPROTEIN"/>
    <property type="match status" value="1"/>
</dbReference>
<reference evidence="5" key="1">
    <citation type="journal article" date="2019" name="Int. J. Syst. Evol. Microbiol.">
        <title>The Global Catalogue of Microorganisms (GCM) 10K type strain sequencing project: providing services to taxonomists for standard genome sequencing and annotation.</title>
        <authorList>
            <consortium name="The Broad Institute Genomics Platform"/>
            <consortium name="The Broad Institute Genome Sequencing Center for Infectious Disease"/>
            <person name="Wu L."/>
            <person name="Ma J."/>
        </authorList>
    </citation>
    <scope>NUCLEOTIDE SEQUENCE [LARGE SCALE GENOMIC DNA]</scope>
    <source>
        <strain evidence="5">JCM 17630</strain>
    </source>
</reference>
<evidence type="ECO:0000256" key="1">
    <source>
        <dbReference type="ARBA" id="ARBA00004496"/>
    </source>
</evidence>
<dbReference type="Proteomes" id="UP001501496">
    <property type="component" value="Unassembled WGS sequence"/>
</dbReference>
<evidence type="ECO:0000313" key="5">
    <source>
        <dbReference type="Proteomes" id="UP001501496"/>
    </source>
</evidence>
<dbReference type="InterPro" id="IPR031549">
    <property type="entry name" value="ASH"/>
</dbReference>
<dbReference type="Gene3D" id="2.60.40.10">
    <property type="entry name" value="Immunoglobulins"/>
    <property type="match status" value="2"/>
</dbReference>
<dbReference type="NCBIfam" id="NF012200">
    <property type="entry name" value="choice_anch_D"/>
    <property type="match status" value="2"/>
</dbReference>